<comment type="caution">
    <text evidence="1">The sequence shown here is derived from an EMBL/GenBank/DDBJ whole genome shotgun (WGS) entry which is preliminary data.</text>
</comment>
<organism evidence="1 2">
    <name type="scientific">Bagarius yarrelli</name>
    <name type="common">Goonch</name>
    <name type="synonym">Bagrus yarrelli</name>
    <dbReference type="NCBI Taxonomy" id="175774"/>
    <lineage>
        <taxon>Eukaryota</taxon>
        <taxon>Metazoa</taxon>
        <taxon>Chordata</taxon>
        <taxon>Craniata</taxon>
        <taxon>Vertebrata</taxon>
        <taxon>Euteleostomi</taxon>
        <taxon>Actinopterygii</taxon>
        <taxon>Neopterygii</taxon>
        <taxon>Teleostei</taxon>
        <taxon>Ostariophysi</taxon>
        <taxon>Siluriformes</taxon>
        <taxon>Sisoridae</taxon>
        <taxon>Sisorinae</taxon>
        <taxon>Bagarius</taxon>
    </lineage>
</organism>
<gene>
    <name evidence="1" type="ORF">Baya_13571</name>
</gene>
<protein>
    <submittedName>
        <fullName evidence="1">Uncharacterized protein</fullName>
    </submittedName>
</protein>
<proteinExistence type="predicted"/>
<name>A0A556V6B9_BAGYA</name>
<dbReference type="AlphaFoldDB" id="A0A556V6B9"/>
<evidence type="ECO:0000313" key="2">
    <source>
        <dbReference type="Proteomes" id="UP000319801"/>
    </source>
</evidence>
<accession>A0A556V6B9</accession>
<reference evidence="1 2" key="1">
    <citation type="journal article" date="2019" name="Genome Biol. Evol.">
        <title>Whole-Genome Sequencing of the Giant Devil Catfish, Bagarius yarrelli.</title>
        <authorList>
            <person name="Jiang W."/>
            <person name="Lv Y."/>
            <person name="Cheng L."/>
            <person name="Yang K."/>
            <person name="Chao B."/>
            <person name="Wang X."/>
            <person name="Li Y."/>
            <person name="Pan X."/>
            <person name="You X."/>
            <person name="Zhang Y."/>
            <person name="Yang J."/>
            <person name="Li J."/>
            <person name="Zhang X."/>
            <person name="Liu S."/>
            <person name="Sun C."/>
            <person name="Yang J."/>
            <person name="Shi Q."/>
        </authorList>
    </citation>
    <scope>NUCLEOTIDE SEQUENCE [LARGE SCALE GENOMIC DNA]</scope>
    <source>
        <strain evidence="1">JWS20170419001</strain>
        <tissue evidence="1">Muscle</tissue>
    </source>
</reference>
<dbReference type="EMBL" id="VCAZ01000131">
    <property type="protein sequence ID" value="TSW21796.1"/>
    <property type="molecule type" value="Genomic_DNA"/>
</dbReference>
<dbReference type="Proteomes" id="UP000319801">
    <property type="component" value="Unassembled WGS sequence"/>
</dbReference>
<evidence type="ECO:0000313" key="1">
    <source>
        <dbReference type="EMBL" id="TSW21796.1"/>
    </source>
</evidence>
<sequence>MKGRHGEKYPYSQFILTLLNDPTRCLTDPDKHQHISPAIRVSITALNLKLNSPFNSSLSYVLLNPLNSCLFLPPIPLRVSQAPRQQSQRSTAIDQSKGHSTSFVVVVPLRYV</sequence>
<keyword evidence="2" id="KW-1185">Reference proteome</keyword>